<gene>
    <name evidence="1" type="primary">ORF29679</name>
</gene>
<organism evidence="1">
    <name type="scientific">Arion vulgaris</name>
    <dbReference type="NCBI Taxonomy" id="1028688"/>
    <lineage>
        <taxon>Eukaryota</taxon>
        <taxon>Metazoa</taxon>
        <taxon>Spiralia</taxon>
        <taxon>Lophotrochozoa</taxon>
        <taxon>Mollusca</taxon>
        <taxon>Gastropoda</taxon>
        <taxon>Heterobranchia</taxon>
        <taxon>Euthyneura</taxon>
        <taxon>Panpulmonata</taxon>
        <taxon>Eupulmonata</taxon>
        <taxon>Stylommatophora</taxon>
        <taxon>Helicina</taxon>
        <taxon>Arionoidea</taxon>
        <taxon>Arionidae</taxon>
        <taxon>Arion</taxon>
    </lineage>
</organism>
<protein>
    <submittedName>
        <fullName evidence="1">Uncharacterized protein</fullName>
    </submittedName>
</protein>
<sequence>MYGTYRPAVVLQERDYIKAWSGSPHIYEGDDTCIPGLKLVCMSFIIIQLGNSCSI</sequence>
<accession>A0A0B6YM08</accession>
<reference evidence="1" key="1">
    <citation type="submission" date="2014-12" db="EMBL/GenBank/DDBJ databases">
        <title>Insight into the proteome of Arion vulgaris.</title>
        <authorList>
            <person name="Aradska J."/>
            <person name="Bulat T."/>
            <person name="Smidak R."/>
            <person name="Sarate P."/>
            <person name="Gangsoo J."/>
            <person name="Sialana F."/>
            <person name="Bilban M."/>
            <person name="Lubec G."/>
        </authorList>
    </citation>
    <scope>NUCLEOTIDE SEQUENCE</scope>
    <source>
        <tissue evidence="1">Skin</tissue>
    </source>
</reference>
<proteinExistence type="predicted"/>
<evidence type="ECO:0000313" key="1">
    <source>
        <dbReference type="EMBL" id="CEK57254.1"/>
    </source>
</evidence>
<dbReference type="EMBL" id="HACG01010389">
    <property type="protein sequence ID" value="CEK57254.1"/>
    <property type="molecule type" value="Transcribed_RNA"/>
</dbReference>
<dbReference type="AlphaFoldDB" id="A0A0B6YM08"/>
<name>A0A0B6YM08_9EUPU</name>